<dbReference type="InterPro" id="IPR013948">
    <property type="entry name" value="DNA_replication_reg_Sld3_C"/>
</dbReference>
<evidence type="ECO:0000313" key="3">
    <source>
        <dbReference type="EMBL" id="TCD65012.1"/>
    </source>
</evidence>
<name>A0A4R0RCA5_9APHY</name>
<evidence type="ECO:0000256" key="1">
    <source>
        <dbReference type="SAM" id="MobiDB-lite"/>
    </source>
</evidence>
<feature type="compositionally biased region" description="Low complexity" evidence="1">
    <location>
        <begin position="265"/>
        <end position="281"/>
    </location>
</feature>
<feature type="region of interest" description="Disordered" evidence="1">
    <location>
        <begin position="239"/>
        <end position="476"/>
    </location>
</feature>
<gene>
    <name evidence="3" type="ORF">EIP91_003333</name>
</gene>
<evidence type="ECO:0000259" key="2">
    <source>
        <dbReference type="Pfam" id="PF08639"/>
    </source>
</evidence>
<proteinExistence type="predicted"/>
<dbReference type="EMBL" id="RWJN01000203">
    <property type="protein sequence ID" value="TCD65012.1"/>
    <property type="molecule type" value="Genomic_DNA"/>
</dbReference>
<keyword evidence="4" id="KW-1185">Reference proteome</keyword>
<feature type="region of interest" description="Disordered" evidence="1">
    <location>
        <begin position="184"/>
        <end position="204"/>
    </location>
</feature>
<dbReference type="OrthoDB" id="3003917at2759"/>
<sequence>MPLSHLAPSMRRVTPATGVLFCPRDHPLHKALLPVLLTPRSSAQKYQTHIPKLLVDEDAVPDPEANILWYAYKFEKTDSDDSAKPEDRDQEAAEDRWRATWLGRLERREVMIQILLHYILLSLSAPTKPTDSLGDADLLASPKKRKRTPPELVVSYEVLEERLEGFMDKLAMWQLTDSLEKLDSEGSHLRQGQNDKGKGKQADDRDQLQIFCEDIVEPIFKMTLPSHCALLRSKVFPHSPFSDDSDLETPPSPKSKNKRMKTSVASSRRASPSARAAAPSRQLERSRSLSVTLEEERERSRSLSIGPANMRKRILTREVSMSTTFKPKPAKSKVQPTASEKKASATQEKDQSRNNGAAVKGVERDKGRTLVAATPAKPKNKLVTRSFGRGPSAYDGAKLPALAIGTPSSHSAAGESVEGDEDDDEWMIAGSPDVLLLTSSSGQDDWESGDDETSDQDRGQNQVLAAETPTRPARIR</sequence>
<comment type="caution">
    <text evidence="3">The sequence shown here is derived from an EMBL/GenBank/DDBJ whole genome shotgun (WGS) entry which is preliminary data.</text>
</comment>
<dbReference type="Proteomes" id="UP000292702">
    <property type="component" value="Unassembled WGS sequence"/>
</dbReference>
<reference evidence="3 4" key="1">
    <citation type="submission" date="2018-11" db="EMBL/GenBank/DDBJ databases">
        <title>Genome assembly of Steccherinum ochraceum LE-BIN_3174, the white-rot fungus of the Steccherinaceae family (The Residual Polyporoid clade, Polyporales, Basidiomycota).</title>
        <authorList>
            <person name="Fedorova T.V."/>
            <person name="Glazunova O.A."/>
            <person name="Landesman E.O."/>
            <person name="Moiseenko K.V."/>
            <person name="Psurtseva N.V."/>
            <person name="Savinova O.S."/>
            <person name="Shakhova N.V."/>
            <person name="Tyazhelova T.V."/>
            <person name="Vasina D.V."/>
        </authorList>
    </citation>
    <scope>NUCLEOTIDE SEQUENCE [LARGE SCALE GENOMIC DNA]</scope>
    <source>
        <strain evidence="3 4">LE-BIN_3174</strain>
    </source>
</reference>
<dbReference type="STRING" id="92696.A0A4R0RCA5"/>
<protein>
    <recommendedName>
        <fullName evidence="2">DNA replication regulator Sld3 C-terminal domain-containing protein</fullName>
    </recommendedName>
</protein>
<dbReference type="Pfam" id="PF08639">
    <property type="entry name" value="Sld3_STD"/>
    <property type="match status" value="1"/>
</dbReference>
<feature type="domain" description="DNA replication regulator Sld3 C-terminal" evidence="2">
    <location>
        <begin position="78"/>
        <end position="324"/>
    </location>
</feature>
<feature type="compositionally biased region" description="Acidic residues" evidence="1">
    <location>
        <begin position="444"/>
        <end position="454"/>
    </location>
</feature>
<feature type="compositionally biased region" description="Basic and acidic residues" evidence="1">
    <location>
        <begin position="339"/>
        <end position="352"/>
    </location>
</feature>
<organism evidence="3 4">
    <name type="scientific">Steccherinum ochraceum</name>
    <dbReference type="NCBI Taxonomy" id="92696"/>
    <lineage>
        <taxon>Eukaryota</taxon>
        <taxon>Fungi</taxon>
        <taxon>Dikarya</taxon>
        <taxon>Basidiomycota</taxon>
        <taxon>Agaricomycotina</taxon>
        <taxon>Agaricomycetes</taxon>
        <taxon>Polyporales</taxon>
        <taxon>Steccherinaceae</taxon>
        <taxon>Steccherinum</taxon>
    </lineage>
</organism>
<dbReference type="Gene3D" id="1.20.58.2130">
    <property type="match status" value="1"/>
</dbReference>
<accession>A0A4R0RCA5</accession>
<feature type="compositionally biased region" description="Acidic residues" evidence="1">
    <location>
        <begin position="417"/>
        <end position="426"/>
    </location>
</feature>
<dbReference type="AlphaFoldDB" id="A0A4R0RCA5"/>
<evidence type="ECO:0000313" key="4">
    <source>
        <dbReference type="Proteomes" id="UP000292702"/>
    </source>
</evidence>